<dbReference type="EMBL" id="JAGGKX010000031">
    <property type="protein sequence ID" value="MBP1971691.1"/>
    <property type="molecule type" value="Genomic_DNA"/>
</dbReference>
<evidence type="ECO:0000313" key="8">
    <source>
        <dbReference type="Proteomes" id="UP001519345"/>
    </source>
</evidence>
<sequence>MKKFLLFLFVVLTIMVLAACTANEGAGEETENDSEGDSTAEETEDNGEDVTEEQDGDNILRLNNGEEPTSFNPPIGFDENSWLPLNNLMEGLTRLGEDHTPEAAMAEDWDVSDDGTVYTFYLREDANWSNGDPVVADDFVFAWQQLLDPETGSPAAFLAYFVENGEDFNSGEASAEDVGVTAVDDKTFEVVLEDPTGFFLHVITNPAFFPINEQVAEENPDWHAEAESFVSNGPFMLESWDHDSEMVFAKNDTYWDADTVSLDGVHWSMVNDTNTQYQMFETNELDVASIPAEMSDDLIDGDNVAIDEMGGLEFFRFNVEEEPFQNEKIRKAFALAVDRQDIADYVVKNEVEPAYGFVSPGFTNPSGEDFRDRNGDLVATNPEEATELLEEGMEEEGYAELPAVTLSYNTSDLNKSIAETMQSMLSENLGIDVTLENTEWNVFLEDQQNLEHQFSRSSFLFDYGDPVNFLESFITDSSMNRTDWSNEEYDQLIADVKAEADEDQRWELMYEAEELLAEEMPILPLRYYNQVFIEADGVTGILRHPVGYADLKYAEKE</sequence>
<dbReference type="PROSITE" id="PS51257">
    <property type="entry name" value="PROKAR_LIPOPROTEIN"/>
    <property type="match status" value="1"/>
</dbReference>
<evidence type="ECO:0000256" key="5">
    <source>
        <dbReference type="SAM" id="SignalP"/>
    </source>
</evidence>
<evidence type="ECO:0000256" key="2">
    <source>
        <dbReference type="ARBA" id="ARBA00005695"/>
    </source>
</evidence>
<evidence type="ECO:0000256" key="1">
    <source>
        <dbReference type="ARBA" id="ARBA00004193"/>
    </source>
</evidence>
<dbReference type="InterPro" id="IPR023765">
    <property type="entry name" value="SBP_5_CS"/>
</dbReference>
<name>A0ABS4IN15_9BACI</name>
<feature type="signal peptide" evidence="5">
    <location>
        <begin position="1"/>
        <end position="18"/>
    </location>
</feature>
<dbReference type="Gene3D" id="3.90.76.10">
    <property type="entry name" value="Dipeptide-binding Protein, Domain 1"/>
    <property type="match status" value="1"/>
</dbReference>
<dbReference type="SUPFAM" id="SSF53850">
    <property type="entry name" value="Periplasmic binding protein-like II"/>
    <property type="match status" value="1"/>
</dbReference>
<feature type="chain" id="PRO_5046149855" evidence="5">
    <location>
        <begin position="19"/>
        <end position="557"/>
    </location>
</feature>
<reference evidence="7 8" key="1">
    <citation type="submission" date="2021-03" db="EMBL/GenBank/DDBJ databases">
        <title>Genomic Encyclopedia of Type Strains, Phase IV (KMG-IV): sequencing the most valuable type-strain genomes for metagenomic binning, comparative biology and taxonomic classification.</title>
        <authorList>
            <person name="Goeker M."/>
        </authorList>
    </citation>
    <scope>NUCLEOTIDE SEQUENCE [LARGE SCALE GENOMIC DNA]</scope>
    <source>
        <strain evidence="7 8">DSM 25609</strain>
    </source>
</reference>
<dbReference type="PROSITE" id="PS01040">
    <property type="entry name" value="SBP_BACTERIAL_5"/>
    <property type="match status" value="1"/>
</dbReference>
<evidence type="ECO:0000256" key="3">
    <source>
        <dbReference type="ARBA" id="ARBA00022729"/>
    </source>
</evidence>
<dbReference type="InterPro" id="IPR030678">
    <property type="entry name" value="Peptide/Ni-bd"/>
</dbReference>
<evidence type="ECO:0000259" key="6">
    <source>
        <dbReference type="Pfam" id="PF00496"/>
    </source>
</evidence>
<evidence type="ECO:0000256" key="4">
    <source>
        <dbReference type="SAM" id="MobiDB-lite"/>
    </source>
</evidence>
<dbReference type="Proteomes" id="UP001519345">
    <property type="component" value="Unassembled WGS sequence"/>
</dbReference>
<gene>
    <name evidence="7" type="ORF">J2Z83_003846</name>
</gene>
<dbReference type="Gene3D" id="3.40.190.10">
    <property type="entry name" value="Periplasmic binding protein-like II"/>
    <property type="match status" value="1"/>
</dbReference>
<proteinExistence type="inferred from homology"/>
<dbReference type="RefSeq" id="WP_209464709.1">
    <property type="nucleotide sequence ID" value="NZ_CP110224.1"/>
</dbReference>
<dbReference type="Pfam" id="PF00496">
    <property type="entry name" value="SBP_bac_5"/>
    <property type="match status" value="1"/>
</dbReference>
<accession>A0ABS4IN15</accession>
<protein>
    <submittedName>
        <fullName evidence="7">Dipeptide transport system substrate-binding protein</fullName>
    </submittedName>
</protein>
<dbReference type="InterPro" id="IPR000914">
    <property type="entry name" value="SBP_5_dom"/>
</dbReference>
<dbReference type="Gene3D" id="3.10.105.10">
    <property type="entry name" value="Dipeptide-binding Protein, Domain 3"/>
    <property type="match status" value="1"/>
</dbReference>
<feature type="region of interest" description="Disordered" evidence="4">
    <location>
        <begin position="24"/>
        <end position="76"/>
    </location>
</feature>
<dbReference type="InterPro" id="IPR039424">
    <property type="entry name" value="SBP_5"/>
</dbReference>
<feature type="domain" description="Solute-binding protein family 5" evidence="6">
    <location>
        <begin position="101"/>
        <end position="478"/>
    </location>
</feature>
<comment type="caution">
    <text evidence="7">The sequence shown here is derived from an EMBL/GenBank/DDBJ whole genome shotgun (WGS) entry which is preliminary data.</text>
</comment>
<dbReference type="PANTHER" id="PTHR30290:SF79">
    <property type="entry name" value="DIPEPTIDE-BINDING PROTEIN DPPE"/>
    <property type="match status" value="1"/>
</dbReference>
<dbReference type="PIRSF" id="PIRSF002741">
    <property type="entry name" value="MppA"/>
    <property type="match status" value="1"/>
</dbReference>
<organism evidence="7 8">
    <name type="scientific">Virgibacillus natechei</name>
    <dbReference type="NCBI Taxonomy" id="1216297"/>
    <lineage>
        <taxon>Bacteria</taxon>
        <taxon>Bacillati</taxon>
        <taxon>Bacillota</taxon>
        <taxon>Bacilli</taxon>
        <taxon>Bacillales</taxon>
        <taxon>Bacillaceae</taxon>
        <taxon>Virgibacillus</taxon>
    </lineage>
</organism>
<feature type="compositionally biased region" description="Acidic residues" evidence="4">
    <location>
        <begin position="26"/>
        <end position="56"/>
    </location>
</feature>
<evidence type="ECO:0000313" key="7">
    <source>
        <dbReference type="EMBL" id="MBP1971691.1"/>
    </source>
</evidence>
<comment type="similarity">
    <text evidence="2">Belongs to the bacterial solute-binding protein 5 family.</text>
</comment>
<dbReference type="PANTHER" id="PTHR30290">
    <property type="entry name" value="PERIPLASMIC BINDING COMPONENT OF ABC TRANSPORTER"/>
    <property type="match status" value="1"/>
</dbReference>
<comment type="subcellular location">
    <subcellularLocation>
        <location evidence="1">Cell membrane</location>
        <topology evidence="1">Lipid-anchor</topology>
    </subcellularLocation>
</comment>
<keyword evidence="8" id="KW-1185">Reference proteome</keyword>
<keyword evidence="3 5" id="KW-0732">Signal</keyword>
<dbReference type="CDD" id="cd08504">
    <property type="entry name" value="PBP2_OppA"/>
    <property type="match status" value="1"/>
</dbReference>